<dbReference type="InterPro" id="IPR012337">
    <property type="entry name" value="RNaseH-like_sf"/>
</dbReference>
<keyword evidence="3" id="KW-0540">Nuclease</keyword>
<gene>
    <name evidence="9" type="ORF">BCR44DRAFT_1457030</name>
</gene>
<dbReference type="GO" id="GO:0003676">
    <property type="term" value="F:nucleic acid binding"/>
    <property type="evidence" value="ECO:0007669"/>
    <property type="project" value="InterPro"/>
</dbReference>
<evidence type="ECO:0000256" key="7">
    <source>
        <dbReference type="SAM" id="MobiDB-lite"/>
    </source>
</evidence>
<dbReference type="CDD" id="cd06145">
    <property type="entry name" value="REX1_like"/>
    <property type="match status" value="1"/>
</dbReference>
<evidence type="ECO:0000256" key="3">
    <source>
        <dbReference type="ARBA" id="ARBA00022722"/>
    </source>
</evidence>
<evidence type="ECO:0000259" key="8">
    <source>
        <dbReference type="SMART" id="SM00479"/>
    </source>
</evidence>
<keyword evidence="6" id="KW-0539">Nucleus</keyword>
<dbReference type="Proteomes" id="UP000193411">
    <property type="component" value="Unassembled WGS sequence"/>
</dbReference>
<proteinExistence type="inferred from homology"/>
<dbReference type="AlphaFoldDB" id="A0A1Y2I3J0"/>
<feature type="compositionally biased region" description="Basic and acidic residues" evidence="7">
    <location>
        <begin position="1"/>
        <end position="10"/>
    </location>
</feature>
<keyword evidence="4" id="KW-0378">Hydrolase</keyword>
<feature type="region of interest" description="Disordered" evidence="7">
    <location>
        <begin position="101"/>
        <end position="134"/>
    </location>
</feature>
<evidence type="ECO:0000256" key="5">
    <source>
        <dbReference type="ARBA" id="ARBA00022839"/>
    </source>
</evidence>
<feature type="compositionally biased region" description="Polar residues" evidence="7">
    <location>
        <begin position="364"/>
        <end position="386"/>
    </location>
</feature>
<dbReference type="Pfam" id="PF00929">
    <property type="entry name" value="RNase_T"/>
    <property type="match status" value="1"/>
</dbReference>
<comment type="subcellular location">
    <subcellularLocation>
        <location evidence="1">Nucleus</location>
    </subcellularLocation>
</comment>
<feature type="domain" description="Exonuclease" evidence="8">
    <location>
        <begin position="391"/>
        <end position="553"/>
    </location>
</feature>
<dbReference type="InterPro" id="IPR034922">
    <property type="entry name" value="REX1-like_exo"/>
</dbReference>
<feature type="compositionally biased region" description="Low complexity" evidence="7">
    <location>
        <begin position="648"/>
        <end position="659"/>
    </location>
</feature>
<dbReference type="STRING" id="765915.A0A1Y2I3J0"/>
<dbReference type="InterPro" id="IPR013520">
    <property type="entry name" value="Ribonucl_H"/>
</dbReference>
<protein>
    <recommendedName>
        <fullName evidence="8">Exonuclease domain-containing protein</fullName>
    </recommendedName>
</protein>
<feature type="region of interest" description="Disordered" evidence="7">
    <location>
        <begin position="362"/>
        <end position="387"/>
    </location>
</feature>
<dbReference type="PANTHER" id="PTHR12801">
    <property type="entry name" value="RNA EXONUCLEASE REXO1 / RECO3 FAMILY MEMBER-RELATED"/>
    <property type="match status" value="1"/>
</dbReference>
<dbReference type="GO" id="GO:0004527">
    <property type="term" value="F:exonuclease activity"/>
    <property type="evidence" value="ECO:0007669"/>
    <property type="project" value="UniProtKB-KW"/>
</dbReference>
<dbReference type="SMART" id="SM00479">
    <property type="entry name" value="EXOIII"/>
    <property type="match status" value="1"/>
</dbReference>
<dbReference type="OrthoDB" id="206335at2759"/>
<dbReference type="GO" id="GO:0005634">
    <property type="term" value="C:nucleus"/>
    <property type="evidence" value="ECO:0007669"/>
    <property type="project" value="UniProtKB-SubCell"/>
</dbReference>
<evidence type="ECO:0000256" key="4">
    <source>
        <dbReference type="ARBA" id="ARBA00022801"/>
    </source>
</evidence>
<reference evidence="9 10" key="1">
    <citation type="submission" date="2016-07" db="EMBL/GenBank/DDBJ databases">
        <title>Pervasive Adenine N6-methylation of Active Genes in Fungi.</title>
        <authorList>
            <consortium name="DOE Joint Genome Institute"/>
            <person name="Mondo S.J."/>
            <person name="Dannebaum R.O."/>
            <person name="Kuo R.C."/>
            <person name="Labutti K."/>
            <person name="Haridas S."/>
            <person name="Kuo A."/>
            <person name="Salamov A."/>
            <person name="Ahrendt S.R."/>
            <person name="Lipzen A."/>
            <person name="Sullivan W."/>
            <person name="Andreopoulos W.B."/>
            <person name="Clum A."/>
            <person name="Lindquist E."/>
            <person name="Daum C."/>
            <person name="Ramamoorthy G.K."/>
            <person name="Gryganskyi A."/>
            <person name="Culley D."/>
            <person name="Magnuson J.K."/>
            <person name="James T.Y."/>
            <person name="O'Malley M.A."/>
            <person name="Stajich J.E."/>
            <person name="Spatafora J.W."/>
            <person name="Visel A."/>
            <person name="Grigoriev I.V."/>
        </authorList>
    </citation>
    <scope>NUCLEOTIDE SEQUENCE [LARGE SCALE GENOMIC DNA]</scope>
    <source>
        <strain evidence="9 10">PL171</strain>
    </source>
</reference>
<feature type="compositionally biased region" description="Low complexity" evidence="7">
    <location>
        <begin position="101"/>
        <end position="118"/>
    </location>
</feature>
<dbReference type="InterPro" id="IPR036397">
    <property type="entry name" value="RNaseH_sf"/>
</dbReference>
<comment type="similarity">
    <text evidence="2">Belongs to the REXO1/REXO3 family.</text>
</comment>
<evidence type="ECO:0000256" key="2">
    <source>
        <dbReference type="ARBA" id="ARBA00006357"/>
    </source>
</evidence>
<evidence type="ECO:0000256" key="1">
    <source>
        <dbReference type="ARBA" id="ARBA00004123"/>
    </source>
</evidence>
<dbReference type="EMBL" id="MCFL01000001">
    <property type="protein sequence ID" value="ORZ41448.1"/>
    <property type="molecule type" value="Genomic_DNA"/>
</dbReference>
<dbReference type="SUPFAM" id="SSF53098">
    <property type="entry name" value="Ribonuclease H-like"/>
    <property type="match status" value="1"/>
</dbReference>
<evidence type="ECO:0000313" key="9">
    <source>
        <dbReference type="EMBL" id="ORZ41448.1"/>
    </source>
</evidence>
<feature type="region of interest" description="Disordered" evidence="7">
    <location>
        <begin position="1"/>
        <end position="51"/>
    </location>
</feature>
<name>A0A1Y2I3J0_9FUNG</name>
<organism evidence="9 10">
    <name type="scientific">Catenaria anguillulae PL171</name>
    <dbReference type="NCBI Taxonomy" id="765915"/>
    <lineage>
        <taxon>Eukaryota</taxon>
        <taxon>Fungi</taxon>
        <taxon>Fungi incertae sedis</taxon>
        <taxon>Blastocladiomycota</taxon>
        <taxon>Blastocladiomycetes</taxon>
        <taxon>Blastocladiales</taxon>
        <taxon>Catenariaceae</taxon>
        <taxon>Catenaria</taxon>
    </lineage>
</organism>
<dbReference type="PANTHER" id="PTHR12801:SF115">
    <property type="entry name" value="FI18136P1-RELATED"/>
    <property type="match status" value="1"/>
</dbReference>
<comment type="caution">
    <text evidence="9">The sequence shown here is derived from an EMBL/GenBank/DDBJ whole genome shotgun (WGS) entry which is preliminary data.</text>
</comment>
<dbReference type="InterPro" id="IPR047021">
    <property type="entry name" value="REXO1/3/4-like"/>
</dbReference>
<sequence>MTDDGSDKGLPKRQVQRKRQRSNSLADDPELNKPAGLAKQQRTAQSPQAAIPLLIASSTSARVGPGTGRKSPLVAQVNPASSSVLPAVASAVNVATLARSNSSTAAQQSSSASESSEPSSEESSQDSESDHSVAGDLANANEEGRIDATAQEAPPSKKLIQVAQRPPTLPAFQFNLANVKKPMTVEQLRDFILWCLHSEGSNPPFVMVQNRTHIRKLALLHVPRFNPHCIVSTLNPADPISVPVELPPNRRASHHVPTGRHDLDHLISPKPDELVPEAALLADLFPYLMPLRASGPRNRVENSIANLLKIPMTEQEKKLAKKNNRHAPLINGTYSVQPLLLSLADMKSHHYPIHPSLLPETDAHNATSLPDGYVSTNVPRGTPQPSDKSRVLLAVDCEMCRAADEHILARVSVVNEAGKVLLDSLVAPSKPIVDYVTQYSGITPAMLEGVTVTIADVQRHIENDLRALRLVHPWLIDTAICFAQQQLPHNGVENGQGLTIRKPSLKNLATQFLERSIQNGKSNAEFGNVGHSSVEDALACLDLVKLKIAKGPDFGQSDPAHQLLQVLRRGDAAKTSAWCDTVRSCQREGNAADHLFASYSDEEVTQSMRHAIMGTNAGFIWGRLLDVERHFEGHEPNPQQATAPAPPADDAAAAAAADPSKPDLGSVLRQTTRHIKTVWDSLPSGGVLIVFSTRGECEEMHKMSAKQKEAHAQKLVTKPMDYPDFREAYWKAIALAKAGCVMFAVKE</sequence>
<evidence type="ECO:0000313" key="10">
    <source>
        <dbReference type="Proteomes" id="UP000193411"/>
    </source>
</evidence>
<accession>A0A1Y2I3J0</accession>
<keyword evidence="5" id="KW-0269">Exonuclease</keyword>
<feature type="region of interest" description="Disordered" evidence="7">
    <location>
        <begin position="634"/>
        <end position="664"/>
    </location>
</feature>
<dbReference type="Gene3D" id="3.30.420.10">
    <property type="entry name" value="Ribonuclease H-like superfamily/Ribonuclease H"/>
    <property type="match status" value="1"/>
</dbReference>
<evidence type="ECO:0000256" key="6">
    <source>
        <dbReference type="ARBA" id="ARBA00023242"/>
    </source>
</evidence>
<keyword evidence="10" id="KW-1185">Reference proteome</keyword>